<dbReference type="Proteomes" id="UP001282288">
    <property type="component" value="Unassembled WGS sequence"/>
</dbReference>
<keyword evidence="4" id="KW-1185">Reference proteome</keyword>
<evidence type="ECO:0000313" key="5">
    <source>
        <dbReference type="Proteomes" id="UP001282288"/>
    </source>
</evidence>
<feature type="transmembrane region" description="Helical" evidence="1">
    <location>
        <begin position="112"/>
        <end position="133"/>
    </location>
</feature>
<gene>
    <name evidence="2" type="ORF">PV399_21085</name>
    <name evidence="3" type="ORF">PV666_17305</name>
</gene>
<dbReference type="EMBL" id="JARAWP010000010">
    <property type="protein sequence ID" value="MDX3019639.1"/>
    <property type="molecule type" value="Genomic_DNA"/>
</dbReference>
<dbReference type="RefSeq" id="WP_010352257.1">
    <property type="nucleotide sequence ID" value="NZ_BCMK01000184.1"/>
</dbReference>
<dbReference type="AlphaFoldDB" id="A0AAP6BCE1"/>
<keyword evidence="1" id="KW-1133">Transmembrane helix</keyword>
<sequence>MERNPVPATGPVASFLRFVLCGGGIGVLSSLAVPLVAMSVPWVVANAVVTVVSTVLCTEVHARFTFGTGRGAGVREHWQSAGAAGVAYVVTSGAVVGLHAVMVAPSLVTEQIVYLGASGFAGMGRFLVLRWFVFAGRGGRGGAVGVAGVVGSGRWGWAVGRGCVVGAVVIPSEGGLPDGGGLPAPS</sequence>
<organism evidence="2 5">
    <name type="scientific">Streptomyces acidiscabies</name>
    <dbReference type="NCBI Taxonomy" id="42234"/>
    <lineage>
        <taxon>Bacteria</taxon>
        <taxon>Bacillati</taxon>
        <taxon>Actinomycetota</taxon>
        <taxon>Actinomycetes</taxon>
        <taxon>Kitasatosporales</taxon>
        <taxon>Streptomycetaceae</taxon>
        <taxon>Streptomyces</taxon>
    </lineage>
</organism>
<dbReference type="GO" id="GO:0016020">
    <property type="term" value="C:membrane"/>
    <property type="evidence" value="ECO:0007669"/>
    <property type="project" value="UniProtKB-SubCell"/>
</dbReference>
<feature type="transmembrane region" description="Helical" evidence="1">
    <location>
        <begin position="39"/>
        <end position="60"/>
    </location>
</feature>
<protein>
    <recommendedName>
        <fullName evidence="6">GtrA-like protein</fullName>
    </recommendedName>
</protein>
<name>A0AAP6BCE1_9ACTN</name>
<accession>A0AAP6BCE1</accession>
<evidence type="ECO:0000313" key="4">
    <source>
        <dbReference type="Proteomes" id="UP001272987"/>
    </source>
</evidence>
<evidence type="ECO:0000313" key="3">
    <source>
        <dbReference type="EMBL" id="MDX3019639.1"/>
    </source>
</evidence>
<evidence type="ECO:0000313" key="2">
    <source>
        <dbReference type="EMBL" id="MDX2962187.1"/>
    </source>
</evidence>
<feature type="transmembrane region" description="Helical" evidence="1">
    <location>
        <begin position="12"/>
        <end position="33"/>
    </location>
</feature>
<reference evidence="2 4" key="1">
    <citation type="journal article" date="2023" name="Microb. Genom.">
        <title>Mesoterricola silvestris gen. nov., sp. nov., Mesoterricola sediminis sp. nov., Geothrix oryzae sp. nov., Geothrix edaphica sp. nov., Geothrix rubra sp. nov., and Geothrix limicola sp. nov., six novel members of Acidobacteriota isolated from soils.</title>
        <authorList>
            <person name="Weisberg A.J."/>
            <person name="Pearce E."/>
            <person name="Kramer C.G."/>
            <person name="Chang J.H."/>
            <person name="Clarke C.R."/>
        </authorList>
    </citation>
    <scope>NUCLEOTIDE SEQUENCE</scope>
    <source>
        <strain evidence="3 4">NB05-1H</strain>
        <strain evidence="2">NRRL_B-16521</strain>
    </source>
</reference>
<proteinExistence type="predicted"/>
<dbReference type="EMBL" id="JARAWC010000015">
    <property type="protein sequence ID" value="MDX2962187.1"/>
    <property type="molecule type" value="Genomic_DNA"/>
</dbReference>
<evidence type="ECO:0000256" key="1">
    <source>
        <dbReference type="SAM" id="Phobius"/>
    </source>
</evidence>
<keyword evidence="1" id="KW-0812">Transmembrane</keyword>
<dbReference type="GO" id="GO:0000271">
    <property type="term" value="P:polysaccharide biosynthetic process"/>
    <property type="evidence" value="ECO:0007669"/>
    <property type="project" value="InterPro"/>
</dbReference>
<evidence type="ECO:0008006" key="6">
    <source>
        <dbReference type="Google" id="ProtNLM"/>
    </source>
</evidence>
<keyword evidence="1" id="KW-0472">Membrane</keyword>
<dbReference type="GeneID" id="69805025"/>
<feature type="transmembrane region" description="Helical" evidence="1">
    <location>
        <begin position="81"/>
        <end position="100"/>
    </location>
</feature>
<dbReference type="Proteomes" id="UP001272987">
    <property type="component" value="Unassembled WGS sequence"/>
</dbReference>
<comment type="caution">
    <text evidence="2">The sequence shown here is derived from an EMBL/GenBank/DDBJ whole genome shotgun (WGS) entry which is preliminary data.</text>
</comment>